<name>A0A853DEJ6_9MICO</name>
<evidence type="ECO:0000313" key="4">
    <source>
        <dbReference type="Proteomes" id="UP000571817"/>
    </source>
</evidence>
<feature type="region of interest" description="Disordered" evidence="1">
    <location>
        <begin position="1"/>
        <end position="22"/>
    </location>
</feature>
<feature type="domain" description="SseB protein N-terminal" evidence="2">
    <location>
        <begin position="33"/>
        <end position="150"/>
    </location>
</feature>
<gene>
    <name evidence="3" type="ORF">HNR15_001352</name>
</gene>
<protein>
    <recommendedName>
        <fullName evidence="2">SseB protein N-terminal domain-containing protein</fullName>
    </recommendedName>
</protein>
<evidence type="ECO:0000256" key="1">
    <source>
        <dbReference type="SAM" id="MobiDB-lite"/>
    </source>
</evidence>
<dbReference type="AlphaFoldDB" id="A0A853DEJ6"/>
<sequence length="240" mass="25558">MSDHHDSADQPWEGRQLPATGFEQDTGEADTALMAAIDADDTTFMSALSAVRLLVPIVATADDTEDTDDGLTVEKSTQMAVVTLTAPDGERALPVFSGVQALHAWNADARPRPVPSAQAAQAAVAEGCDVLVLDLGSEHLRIVRPSMVWALATQRAWLPAYADPFVRDAIARAVRDEPAVVSADCESDDDGQLRVVLRLIPGLASGEVQGLCARMGEQIATDGETRARIDALSFRVLTAR</sequence>
<dbReference type="RefSeq" id="WP_343048450.1">
    <property type="nucleotide sequence ID" value="NZ_JACCFW010000001.1"/>
</dbReference>
<keyword evidence="4" id="KW-1185">Reference proteome</keyword>
<dbReference type="EMBL" id="JACCFW010000001">
    <property type="protein sequence ID" value="NYJ74389.1"/>
    <property type="molecule type" value="Genomic_DNA"/>
</dbReference>
<accession>A0A853DEJ6</accession>
<reference evidence="3 4" key="1">
    <citation type="submission" date="2020-07" db="EMBL/GenBank/DDBJ databases">
        <title>Sequencing the genomes of 1000 actinobacteria strains.</title>
        <authorList>
            <person name="Klenk H.-P."/>
        </authorList>
    </citation>
    <scope>NUCLEOTIDE SEQUENCE [LARGE SCALE GENOMIC DNA]</scope>
    <source>
        <strain evidence="3 4">DSM 29531</strain>
    </source>
</reference>
<evidence type="ECO:0000259" key="2">
    <source>
        <dbReference type="Pfam" id="PF07179"/>
    </source>
</evidence>
<dbReference type="Proteomes" id="UP000571817">
    <property type="component" value="Unassembled WGS sequence"/>
</dbReference>
<organism evidence="3 4">
    <name type="scientific">Allobranchiibius huperziae</name>
    <dbReference type="NCBI Taxonomy" id="1874116"/>
    <lineage>
        <taxon>Bacteria</taxon>
        <taxon>Bacillati</taxon>
        <taxon>Actinomycetota</taxon>
        <taxon>Actinomycetes</taxon>
        <taxon>Micrococcales</taxon>
        <taxon>Dermacoccaceae</taxon>
        <taxon>Allobranchiibius</taxon>
    </lineage>
</organism>
<dbReference type="Pfam" id="PF07179">
    <property type="entry name" value="SseB"/>
    <property type="match status" value="1"/>
</dbReference>
<evidence type="ECO:0000313" key="3">
    <source>
        <dbReference type="EMBL" id="NYJ74389.1"/>
    </source>
</evidence>
<comment type="caution">
    <text evidence="3">The sequence shown here is derived from an EMBL/GenBank/DDBJ whole genome shotgun (WGS) entry which is preliminary data.</text>
</comment>
<dbReference type="InterPro" id="IPR009839">
    <property type="entry name" value="SseB_N"/>
</dbReference>
<proteinExistence type="predicted"/>